<proteinExistence type="predicted"/>
<gene>
    <name evidence="1" type="ORF">LCGC14_2517260</name>
</gene>
<organism evidence="1">
    <name type="scientific">marine sediment metagenome</name>
    <dbReference type="NCBI Taxonomy" id="412755"/>
    <lineage>
        <taxon>unclassified sequences</taxon>
        <taxon>metagenomes</taxon>
        <taxon>ecological metagenomes</taxon>
    </lineage>
</organism>
<accession>A0A0F9AXE6</accession>
<dbReference type="EMBL" id="LAZR01040518">
    <property type="protein sequence ID" value="KKL14284.1"/>
    <property type="molecule type" value="Genomic_DNA"/>
</dbReference>
<comment type="caution">
    <text evidence="1">The sequence shown here is derived from an EMBL/GenBank/DDBJ whole genome shotgun (WGS) entry which is preliminary data.</text>
</comment>
<name>A0A0F9AXE6_9ZZZZ</name>
<sequence length="167" mass="19183">MGSITKEEINKLPTQFETVPYSTFFKLWYAIQKALPSDKKGEILTKIGRTIGREFDEEGIEKIDDFLVKLQQFLEENWAITDNAKVDVVRDGNGEAMKLIAKQDTCKMCYANTYYKFHDNGSPSCMFPQVIMGILSKVKNKFRFKNLRFEGVQKGGVGECAMTWNLR</sequence>
<evidence type="ECO:0008006" key="2">
    <source>
        <dbReference type="Google" id="ProtNLM"/>
    </source>
</evidence>
<reference evidence="1" key="1">
    <citation type="journal article" date="2015" name="Nature">
        <title>Complex archaea that bridge the gap between prokaryotes and eukaryotes.</title>
        <authorList>
            <person name="Spang A."/>
            <person name="Saw J.H."/>
            <person name="Jorgensen S.L."/>
            <person name="Zaremba-Niedzwiedzka K."/>
            <person name="Martijn J."/>
            <person name="Lind A.E."/>
            <person name="van Eijk R."/>
            <person name="Schleper C."/>
            <person name="Guy L."/>
            <person name="Ettema T.J."/>
        </authorList>
    </citation>
    <scope>NUCLEOTIDE SEQUENCE</scope>
</reference>
<evidence type="ECO:0000313" key="1">
    <source>
        <dbReference type="EMBL" id="KKL14284.1"/>
    </source>
</evidence>
<dbReference type="AlphaFoldDB" id="A0A0F9AXE6"/>
<protein>
    <recommendedName>
        <fullName evidence="2">4-vinyl reductase 4VR domain-containing protein</fullName>
    </recommendedName>
</protein>